<comment type="caution">
    <text evidence="3">The sequence shown here is derived from an EMBL/GenBank/DDBJ whole genome shotgun (WGS) entry which is preliminary data.</text>
</comment>
<reference evidence="4" key="1">
    <citation type="journal article" date="2019" name="Int. J. Syst. Evol. Microbiol.">
        <title>The Global Catalogue of Microorganisms (GCM) 10K type strain sequencing project: providing services to taxonomists for standard genome sequencing and annotation.</title>
        <authorList>
            <consortium name="The Broad Institute Genomics Platform"/>
            <consortium name="The Broad Institute Genome Sequencing Center for Infectious Disease"/>
            <person name="Wu L."/>
            <person name="Ma J."/>
        </authorList>
    </citation>
    <scope>NUCLEOTIDE SEQUENCE [LARGE SCALE GENOMIC DNA]</scope>
    <source>
        <strain evidence="4">CGMCC 1.12606</strain>
    </source>
</reference>
<dbReference type="EMBL" id="BMFH01000002">
    <property type="protein sequence ID" value="GGD56413.1"/>
    <property type="molecule type" value="Genomic_DNA"/>
</dbReference>
<sequence>MKYFVYVLKSLNFDRNYVGFTRNPVRRLKQHNGGKNKSTKPYLPWELILCEEFDTKEEAIKREKFLKTCKGREYIKSATWRN</sequence>
<dbReference type="InterPro" id="IPR035901">
    <property type="entry name" value="GIY-YIG_endonuc_sf"/>
</dbReference>
<comment type="similarity">
    <text evidence="1">Belongs to the UPF0213 family.</text>
</comment>
<dbReference type="InterPro" id="IPR000305">
    <property type="entry name" value="GIY-YIG_endonuc"/>
</dbReference>
<organism evidence="3 4">
    <name type="scientific">Muriicola marianensis</name>
    <dbReference type="NCBI Taxonomy" id="1324801"/>
    <lineage>
        <taxon>Bacteria</taxon>
        <taxon>Pseudomonadati</taxon>
        <taxon>Bacteroidota</taxon>
        <taxon>Flavobacteriia</taxon>
        <taxon>Flavobacteriales</taxon>
        <taxon>Flavobacteriaceae</taxon>
        <taxon>Muriicola</taxon>
    </lineage>
</organism>
<dbReference type="InterPro" id="IPR050190">
    <property type="entry name" value="UPF0213_domain"/>
</dbReference>
<dbReference type="CDD" id="cd10449">
    <property type="entry name" value="GIY-YIG_SLX1_like"/>
    <property type="match status" value="1"/>
</dbReference>
<dbReference type="SUPFAM" id="SSF82771">
    <property type="entry name" value="GIY-YIG endonuclease"/>
    <property type="match status" value="1"/>
</dbReference>
<accession>A0ABQ1R781</accession>
<evidence type="ECO:0000259" key="2">
    <source>
        <dbReference type="PROSITE" id="PS50164"/>
    </source>
</evidence>
<proteinExistence type="inferred from homology"/>
<dbReference type="Pfam" id="PF01541">
    <property type="entry name" value="GIY-YIG"/>
    <property type="match status" value="1"/>
</dbReference>
<dbReference type="Proteomes" id="UP000625780">
    <property type="component" value="Unassembled WGS sequence"/>
</dbReference>
<dbReference type="Gene3D" id="3.40.1440.10">
    <property type="entry name" value="GIY-YIG endonuclease"/>
    <property type="match status" value="1"/>
</dbReference>
<evidence type="ECO:0000313" key="3">
    <source>
        <dbReference type="EMBL" id="GGD56413.1"/>
    </source>
</evidence>
<feature type="domain" description="GIY-YIG" evidence="2">
    <location>
        <begin position="1"/>
        <end position="76"/>
    </location>
</feature>
<gene>
    <name evidence="3" type="ORF">GCM10011361_23700</name>
</gene>
<dbReference type="PROSITE" id="PS50164">
    <property type="entry name" value="GIY_YIG"/>
    <property type="match status" value="1"/>
</dbReference>
<dbReference type="PANTHER" id="PTHR34477:SF1">
    <property type="entry name" value="UPF0213 PROTEIN YHBQ"/>
    <property type="match status" value="1"/>
</dbReference>
<evidence type="ECO:0000256" key="1">
    <source>
        <dbReference type="ARBA" id="ARBA00007435"/>
    </source>
</evidence>
<keyword evidence="4" id="KW-1185">Reference proteome</keyword>
<protein>
    <recommendedName>
        <fullName evidence="2">GIY-YIG domain-containing protein</fullName>
    </recommendedName>
</protein>
<evidence type="ECO:0000313" key="4">
    <source>
        <dbReference type="Proteomes" id="UP000625780"/>
    </source>
</evidence>
<dbReference type="PANTHER" id="PTHR34477">
    <property type="entry name" value="UPF0213 PROTEIN YHBQ"/>
    <property type="match status" value="1"/>
</dbReference>
<name>A0ABQ1R781_9FLAO</name>